<keyword evidence="3" id="KW-1185">Reference proteome</keyword>
<protein>
    <submittedName>
        <fullName evidence="4">Uncharacterized protein C9orf152 homolog isoform X2</fullName>
    </submittedName>
</protein>
<dbReference type="RefSeq" id="XP_054846726.1">
    <property type="nucleotide sequence ID" value="XM_054990751.1"/>
</dbReference>
<dbReference type="PANTHER" id="PTHR36290:SF1">
    <property type="entry name" value="RIKEN CDNA D630039A03 GENE"/>
    <property type="match status" value="1"/>
</dbReference>
<sequence length="303" mass="33773">MQSNPAAQHQVQSGARSVQESLTSDSFRCDQHPSLGASIMREMPCFCLILSFLWEQMVKAYKYMSGIFLVTHPSTQRSSDCSGQPTKMDVSLLEEQYGCLTQKQKLQTHIIVFKTGERQAVPGESMVSTVIINKKMKKAKAFKEHIPIREVSLGLPCNGNVQESSPWRIHLGIHRLVQEEHPKSPYEAIQNKNEQLNANGETPSQEKNAISSEELLTGTEHSVESLDEQGNSSPAEKTESSIWASCTDRPLKPITSPVWTRSEISACKLAPAASSKLPYYPFPQKKTPRISEAARRLGLYVSQ</sequence>
<name>A0AA97K0H2_EUBMA</name>
<feature type="region of interest" description="Disordered" evidence="1">
    <location>
        <begin position="221"/>
        <end position="244"/>
    </location>
</feature>
<dbReference type="AlphaFoldDB" id="A0AA97K0H2"/>
<proteinExistence type="predicted"/>
<organism evidence="3 4">
    <name type="scientific">Eublepharis macularius</name>
    <name type="common">Leopard gecko</name>
    <name type="synonym">Cyrtodactylus macularius</name>
    <dbReference type="NCBI Taxonomy" id="481883"/>
    <lineage>
        <taxon>Eukaryota</taxon>
        <taxon>Metazoa</taxon>
        <taxon>Chordata</taxon>
        <taxon>Craniata</taxon>
        <taxon>Vertebrata</taxon>
        <taxon>Euteleostomi</taxon>
        <taxon>Lepidosauria</taxon>
        <taxon>Squamata</taxon>
        <taxon>Bifurcata</taxon>
        <taxon>Gekkota</taxon>
        <taxon>Eublepharidae</taxon>
        <taxon>Eublepharinae</taxon>
        <taxon>Eublepharis</taxon>
    </lineage>
</organism>
<evidence type="ECO:0000259" key="2">
    <source>
        <dbReference type="Pfam" id="PF15733"/>
    </source>
</evidence>
<dbReference type="PANTHER" id="PTHR36290">
    <property type="entry name" value="RIKEN CDNA D630039A03 GENE"/>
    <property type="match status" value="1"/>
</dbReference>
<dbReference type="CTD" id="100686839"/>
<feature type="compositionally biased region" description="Polar residues" evidence="1">
    <location>
        <begin position="228"/>
        <end position="244"/>
    </location>
</feature>
<reference evidence="4" key="1">
    <citation type="submission" date="2025-08" db="UniProtKB">
        <authorList>
            <consortium name="RefSeq"/>
        </authorList>
    </citation>
    <scope>IDENTIFICATION</scope>
    <source>
        <tissue evidence="4">Blood</tissue>
    </source>
</reference>
<dbReference type="Pfam" id="PF15733">
    <property type="entry name" value="DUF4682"/>
    <property type="match status" value="1"/>
</dbReference>
<dbReference type="Proteomes" id="UP001190640">
    <property type="component" value="Chromosome 11"/>
</dbReference>
<feature type="domain" description="TBC1" evidence="2">
    <location>
        <begin position="90"/>
        <end position="184"/>
    </location>
</feature>
<accession>A0AA97K0H2</accession>
<dbReference type="GeneID" id="129337221"/>
<evidence type="ECO:0000313" key="3">
    <source>
        <dbReference type="Proteomes" id="UP001190640"/>
    </source>
</evidence>
<dbReference type="InterPro" id="IPR032738">
    <property type="entry name" value="Tbc1d30_C"/>
</dbReference>
<evidence type="ECO:0000256" key="1">
    <source>
        <dbReference type="SAM" id="MobiDB-lite"/>
    </source>
</evidence>
<gene>
    <name evidence="4" type="primary">C11H9orf152</name>
</gene>
<evidence type="ECO:0000313" key="4">
    <source>
        <dbReference type="RefSeq" id="XP_054846726.1"/>
    </source>
</evidence>